<organism evidence="6 7">
    <name type="scientific">Arabidopsis thaliana</name>
    <name type="common">Mouse-ear cress</name>
    <dbReference type="NCBI Taxonomy" id="3702"/>
    <lineage>
        <taxon>Eukaryota</taxon>
        <taxon>Viridiplantae</taxon>
        <taxon>Streptophyta</taxon>
        <taxon>Embryophyta</taxon>
        <taxon>Tracheophyta</taxon>
        <taxon>Spermatophyta</taxon>
        <taxon>Magnoliopsida</taxon>
        <taxon>eudicotyledons</taxon>
        <taxon>Gunneridae</taxon>
        <taxon>Pentapetalae</taxon>
        <taxon>rosids</taxon>
        <taxon>malvids</taxon>
        <taxon>Brassicales</taxon>
        <taxon>Brassicaceae</taxon>
        <taxon>Camelineae</taxon>
        <taxon>Arabidopsis</taxon>
    </lineage>
</organism>
<accession>A0A178VE72</accession>
<reference evidence="7" key="1">
    <citation type="journal article" date="2016" name="Proc. Natl. Acad. Sci. U.S.A.">
        <title>Chromosome-level assembly of Arabidopsis thaliana Ler reveals the extent of translocation and inversion polymorphisms.</title>
        <authorList>
            <person name="Zapata L."/>
            <person name="Ding J."/>
            <person name="Willing E.M."/>
            <person name="Hartwig B."/>
            <person name="Bezdan D."/>
            <person name="Jiao W.B."/>
            <person name="Patel V."/>
            <person name="Velikkakam James G."/>
            <person name="Koornneef M."/>
            <person name="Ossowski S."/>
            <person name="Schneeberger K."/>
        </authorList>
    </citation>
    <scope>NUCLEOTIDE SEQUENCE [LARGE SCALE GENOMIC DNA]</scope>
    <source>
        <strain evidence="7">cv. Landsberg erecta</strain>
    </source>
</reference>
<dbReference type="InterPro" id="IPR044610">
    <property type="entry name" value="GLCAT14A/B/C"/>
</dbReference>
<evidence type="ECO:0000256" key="3">
    <source>
        <dbReference type="ARBA" id="ARBA00022679"/>
    </source>
</evidence>
<gene>
    <name evidence="6" type="ordered locus">AXX17_At3g03050</name>
</gene>
<dbReference type="EMBL" id="LUHQ01000003">
    <property type="protein sequence ID" value="OAP04529.1"/>
    <property type="molecule type" value="Genomic_DNA"/>
</dbReference>
<keyword evidence="2" id="KW-0328">Glycosyltransferase</keyword>
<keyword evidence="5" id="KW-0325">Glycoprotein</keyword>
<comment type="subcellular location">
    <subcellularLocation>
        <location evidence="1">Membrane</location>
        <topology evidence="1">Single-pass type II membrane protein</topology>
    </subcellularLocation>
</comment>
<dbReference type="AlphaFoldDB" id="A0A178VE72"/>
<evidence type="ECO:0000313" key="7">
    <source>
        <dbReference type="Proteomes" id="UP000078284"/>
    </source>
</evidence>
<evidence type="ECO:0000256" key="1">
    <source>
        <dbReference type="ARBA" id="ARBA00004606"/>
    </source>
</evidence>
<name>A0A178VE72_ARATH</name>
<comment type="caution">
    <text evidence="6">The sequence shown here is derived from an EMBL/GenBank/DDBJ whole genome shotgun (WGS) entry which is preliminary data.</text>
</comment>
<sequence>MNVLVGIDDFGDNNRLSINSLSDNDLIYAFSELPRDLNFIQHTSRLGWKMNKRGKPIIIDPGLYSLNKSEIWWVSNQRSLPTSFKLFTGKKSSLIFYVHSFRFRNLLRLRIDLS</sequence>
<dbReference type="GO" id="GO:0015020">
    <property type="term" value="F:glucuronosyltransferase activity"/>
    <property type="evidence" value="ECO:0007669"/>
    <property type="project" value="InterPro"/>
</dbReference>
<keyword evidence="4" id="KW-0472">Membrane</keyword>
<dbReference type="Proteomes" id="UP000078284">
    <property type="component" value="Chromosome 3"/>
</dbReference>
<evidence type="ECO:0000313" key="6">
    <source>
        <dbReference type="EMBL" id="OAP04529.1"/>
    </source>
</evidence>
<keyword evidence="3" id="KW-0808">Transferase</keyword>
<dbReference type="Pfam" id="PF02485">
    <property type="entry name" value="Branch"/>
    <property type="match status" value="1"/>
</dbReference>
<proteinExistence type="predicted"/>
<evidence type="ECO:0000256" key="4">
    <source>
        <dbReference type="ARBA" id="ARBA00023136"/>
    </source>
</evidence>
<evidence type="ECO:0000256" key="5">
    <source>
        <dbReference type="ARBA" id="ARBA00023180"/>
    </source>
</evidence>
<dbReference type="GO" id="GO:0016020">
    <property type="term" value="C:membrane"/>
    <property type="evidence" value="ECO:0007669"/>
    <property type="project" value="UniProtKB-SubCell"/>
</dbReference>
<evidence type="ECO:0000256" key="2">
    <source>
        <dbReference type="ARBA" id="ARBA00022676"/>
    </source>
</evidence>
<dbReference type="PANTHER" id="PTHR45719">
    <property type="entry name" value="GLYCOSYLTRANSFERASE"/>
    <property type="match status" value="1"/>
</dbReference>
<dbReference type="PANTHER" id="PTHR45719:SF4">
    <property type="entry name" value="CORE-2_I-BRANCHING BETA-1,6-N-ACETYLGLUCOSAMINYLTRANSFERASE FAMILY PROTEIN"/>
    <property type="match status" value="1"/>
</dbReference>
<dbReference type="InterPro" id="IPR003406">
    <property type="entry name" value="Glyco_trans_14"/>
</dbReference>
<protein>
    <submittedName>
        <fullName evidence="6">Uncharacterized protein</fullName>
    </submittedName>
</protein>